<evidence type="ECO:0000313" key="1">
    <source>
        <dbReference type="EMBL" id="KKM04135.1"/>
    </source>
</evidence>
<accession>A0A0F9GZB0</accession>
<proteinExistence type="predicted"/>
<dbReference type="EMBL" id="LAZR01016524">
    <property type="protein sequence ID" value="KKM04135.1"/>
    <property type="molecule type" value="Genomic_DNA"/>
</dbReference>
<reference evidence="1" key="1">
    <citation type="journal article" date="2015" name="Nature">
        <title>Complex archaea that bridge the gap between prokaryotes and eukaryotes.</title>
        <authorList>
            <person name="Spang A."/>
            <person name="Saw J.H."/>
            <person name="Jorgensen S.L."/>
            <person name="Zaremba-Niedzwiedzka K."/>
            <person name="Martijn J."/>
            <person name="Lind A.E."/>
            <person name="van Eijk R."/>
            <person name="Schleper C."/>
            <person name="Guy L."/>
            <person name="Ettema T.J."/>
        </authorList>
    </citation>
    <scope>NUCLEOTIDE SEQUENCE</scope>
</reference>
<gene>
    <name evidence="1" type="ORF">LCGC14_1767350</name>
</gene>
<comment type="caution">
    <text evidence="1">The sequence shown here is derived from an EMBL/GenBank/DDBJ whole genome shotgun (WGS) entry which is preliminary data.</text>
</comment>
<feature type="non-terminal residue" evidence="1">
    <location>
        <position position="1"/>
    </location>
</feature>
<protein>
    <submittedName>
        <fullName evidence="1">Uncharacterized protein</fullName>
    </submittedName>
</protein>
<sequence length="41" mass="4508">ESYDVLMRFIPGSDSGTVRGMVIGAFIHEPTKARAVLEEVE</sequence>
<dbReference type="AlphaFoldDB" id="A0A0F9GZB0"/>
<organism evidence="1">
    <name type="scientific">marine sediment metagenome</name>
    <dbReference type="NCBI Taxonomy" id="412755"/>
    <lineage>
        <taxon>unclassified sequences</taxon>
        <taxon>metagenomes</taxon>
        <taxon>ecological metagenomes</taxon>
    </lineage>
</organism>
<name>A0A0F9GZB0_9ZZZZ</name>